<keyword evidence="5 9" id="KW-0413">Isomerase</keyword>
<dbReference type="CDD" id="cd05802">
    <property type="entry name" value="GlmM"/>
    <property type="match status" value="1"/>
</dbReference>
<dbReference type="SUPFAM" id="SSF53738">
    <property type="entry name" value="Phosphoglucomutase, first 3 domains"/>
    <property type="match status" value="3"/>
</dbReference>
<evidence type="ECO:0000259" key="12">
    <source>
        <dbReference type="Pfam" id="PF00408"/>
    </source>
</evidence>
<organism evidence="16 17">
    <name type="scientific">Candidatus Segetimicrobium genomatis</name>
    <dbReference type="NCBI Taxonomy" id="2569760"/>
    <lineage>
        <taxon>Bacteria</taxon>
        <taxon>Bacillati</taxon>
        <taxon>Candidatus Sysuimicrobiota</taxon>
        <taxon>Candidatus Sysuimicrobiia</taxon>
        <taxon>Candidatus Sysuimicrobiales</taxon>
        <taxon>Candidatus Segetimicrobiaceae</taxon>
        <taxon>Candidatus Segetimicrobium</taxon>
    </lineage>
</organism>
<name>A0A537IWW9_9BACT</name>
<evidence type="ECO:0000313" key="16">
    <source>
        <dbReference type="EMBL" id="TMI75814.1"/>
    </source>
</evidence>
<dbReference type="Proteomes" id="UP000318834">
    <property type="component" value="Unassembled WGS sequence"/>
</dbReference>
<dbReference type="InterPro" id="IPR005841">
    <property type="entry name" value="Alpha-D-phosphohexomutase_SF"/>
</dbReference>
<evidence type="ECO:0000259" key="13">
    <source>
        <dbReference type="Pfam" id="PF02878"/>
    </source>
</evidence>
<sequence length="447" mass="46790">MGQLFGTDGVRGVANVDLTPELVFRLGRAAVHVLATHGSTRFLLGRDTRLSGPMLEAALTAAVCSAGGTVLSGDILPTPAVAYLTRHLAASAGVVISASHNPIEDNGIKFFAKDGYKLPDAVEDAIEAVLDRHDLPRAVGLQVGRAEDLPDAADIYVDHVASLAIGSLAGMRVVVDCAYGAACRTASMLWEQLGATLIAVNDEPDGARINVRCGSTNPEVIRQAVLQHGADVGFAHDGDADRVVAVDETGRIIDGDAIMGVCAMHLHAHGKLARSTVVATVMSNLGLEVALRSAGIALERTKVGDRYVLERMRELGATLGGEQSGHVIFLDQATTGDGALTAVQVVNVMLETGKRLSELAAPIERFPQILLNVTVADRGTLAGHPAIGAAVADAERTLGLRGRVLVRPSGTEPLVRVMVEAQDQSEAESLAGHLADLIARELRGRRA</sequence>
<keyword evidence="2 9" id="KW-0597">Phosphoprotein</keyword>
<protein>
    <recommendedName>
        <fullName evidence="8 9">Phosphoglucosamine mutase</fullName>
        <ecNumber evidence="7 9">5.4.2.10</ecNumber>
    </recommendedName>
</protein>
<dbReference type="EMBL" id="VBAP01000039">
    <property type="protein sequence ID" value="TMI75814.1"/>
    <property type="molecule type" value="Genomic_DNA"/>
</dbReference>
<evidence type="ECO:0000256" key="8">
    <source>
        <dbReference type="ARBA" id="ARBA00068193"/>
    </source>
</evidence>
<comment type="catalytic activity">
    <reaction evidence="6 9 11">
        <text>alpha-D-glucosamine 1-phosphate = D-glucosamine 6-phosphate</text>
        <dbReference type="Rhea" id="RHEA:23424"/>
        <dbReference type="ChEBI" id="CHEBI:58516"/>
        <dbReference type="ChEBI" id="CHEBI:58725"/>
        <dbReference type="EC" id="5.4.2.10"/>
    </reaction>
</comment>
<dbReference type="InterPro" id="IPR005844">
    <property type="entry name" value="A-D-PHexomutase_a/b/a-I"/>
</dbReference>
<accession>A0A537IWW9</accession>
<feature type="domain" description="Alpha-D-phosphohexomutase alpha/beta/alpha" evidence="13">
    <location>
        <begin position="3"/>
        <end position="134"/>
    </location>
</feature>
<dbReference type="FunFam" id="3.40.120.10:FF:000002">
    <property type="entry name" value="Phosphoglucosamine mutase"/>
    <property type="match status" value="1"/>
</dbReference>
<dbReference type="InterPro" id="IPR005845">
    <property type="entry name" value="A-D-PHexomutase_a/b/a-II"/>
</dbReference>
<dbReference type="PRINTS" id="PR00509">
    <property type="entry name" value="PGMPMM"/>
</dbReference>
<dbReference type="InterPro" id="IPR016055">
    <property type="entry name" value="A-D-PHexomutase_a/b/a-I/II/III"/>
</dbReference>
<dbReference type="EC" id="5.4.2.10" evidence="7 9"/>
<feature type="active site" description="Phosphoserine intermediate" evidence="9">
    <location>
        <position position="99"/>
    </location>
</feature>
<dbReference type="GO" id="GO:0008966">
    <property type="term" value="F:phosphoglucosamine mutase activity"/>
    <property type="evidence" value="ECO:0007669"/>
    <property type="project" value="UniProtKB-UniRule"/>
</dbReference>
<comment type="cofactor">
    <cofactor evidence="9">
        <name>Mg(2+)</name>
        <dbReference type="ChEBI" id="CHEBI:18420"/>
    </cofactor>
    <text evidence="9">Binds 1 Mg(2+) ion per subunit.</text>
</comment>
<feature type="domain" description="Alpha-D-phosphohexomutase C-terminal" evidence="12">
    <location>
        <begin position="370"/>
        <end position="436"/>
    </location>
</feature>
<feature type="binding site" evidence="9">
    <location>
        <position position="237"/>
    </location>
    <ligand>
        <name>Mg(2+)</name>
        <dbReference type="ChEBI" id="CHEBI:18420"/>
    </ligand>
</feature>
<dbReference type="Pfam" id="PF02879">
    <property type="entry name" value="PGM_PMM_II"/>
    <property type="match status" value="1"/>
</dbReference>
<dbReference type="InterPro" id="IPR005843">
    <property type="entry name" value="A-D-PHexomutase_C"/>
</dbReference>
<reference evidence="16 17" key="1">
    <citation type="journal article" date="2019" name="Nat. Microbiol.">
        <title>Mediterranean grassland soil C-N compound turnover is dependent on rainfall and depth, and is mediated by genomically divergent microorganisms.</title>
        <authorList>
            <person name="Diamond S."/>
            <person name="Andeer P.F."/>
            <person name="Li Z."/>
            <person name="Crits-Christoph A."/>
            <person name="Burstein D."/>
            <person name="Anantharaman K."/>
            <person name="Lane K.R."/>
            <person name="Thomas B.C."/>
            <person name="Pan C."/>
            <person name="Northen T.R."/>
            <person name="Banfield J.F."/>
        </authorList>
    </citation>
    <scope>NUCLEOTIDE SEQUENCE [LARGE SCALE GENOMIC DNA]</scope>
    <source>
        <strain evidence="16">NP_8</strain>
    </source>
</reference>
<evidence type="ECO:0000256" key="5">
    <source>
        <dbReference type="ARBA" id="ARBA00023235"/>
    </source>
</evidence>
<dbReference type="PANTHER" id="PTHR42946:SF1">
    <property type="entry name" value="PHOSPHOGLUCOMUTASE (ALPHA-D-GLUCOSE-1,6-BISPHOSPHATE-DEPENDENT)"/>
    <property type="match status" value="1"/>
</dbReference>
<dbReference type="InterPro" id="IPR050060">
    <property type="entry name" value="Phosphoglucosamine_mutase"/>
</dbReference>
<dbReference type="Pfam" id="PF02878">
    <property type="entry name" value="PGM_PMM_I"/>
    <property type="match status" value="1"/>
</dbReference>
<dbReference type="GO" id="GO:0009252">
    <property type="term" value="P:peptidoglycan biosynthetic process"/>
    <property type="evidence" value="ECO:0007669"/>
    <property type="project" value="TreeGrafter"/>
</dbReference>
<dbReference type="InterPro" id="IPR036900">
    <property type="entry name" value="A-D-PHexomutase_C_sf"/>
</dbReference>
<feature type="binding site" evidence="9">
    <location>
        <position position="239"/>
    </location>
    <ligand>
        <name>Mg(2+)</name>
        <dbReference type="ChEBI" id="CHEBI:18420"/>
    </ligand>
</feature>
<evidence type="ECO:0000259" key="14">
    <source>
        <dbReference type="Pfam" id="PF02879"/>
    </source>
</evidence>
<dbReference type="Pfam" id="PF00408">
    <property type="entry name" value="PGM_PMM_IV"/>
    <property type="match status" value="1"/>
</dbReference>
<dbReference type="AlphaFoldDB" id="A0A537IWW9"/>
<proteinExistence type="inferred from homology"/>
<dbReference type="GO" id="GO:0000287">
    <property type="term" value="F:magnesium ion binding"/>
    <property type="evidence" value="ECO:0007669"/>
    <property type="project" value="UniProtKB-UniRule"/>
</dbReference>
<dbReference type="InterPro" id="IPR005846">
    <property type="entry name" value="A-D-PHexomutase_a/b/a-III"/>
</dbReference>
<gene>
    <name evidence="9" type="primary">glmM</name>
    <name evidence="16" type="ORF">E6H05_05700</name>
</gene>
<feature type="modified residue" description="Phosphoserine" evidence="9">
    <location>
        <position position="99"/>
    </location>
</feature>
<dbReference type="SUPFAM" id="SSF55957">
    <property type="entry name" value="Phosphoglucomutase, C-terminal domain"/>
    <property type="match status" value="1"/>
</dbReference>
<feature type="binding site" description="via phosphate group" evidence="9">
    <location>
        <position position="99"/>
    </location>
    <ligand>
        <name>Mg(2+)</name>
        <dbReference type="ChEBI" id="CHEBI:18420"/>
    </ligand>
</feature>
<evidence type="ECO:0000256" key="7">
    <source>
        <dbReference type="ARBA" id="ARBA00066330"/>
    </source>
</evidence>
<dbReference type="GO" id="GO:0005975">
    <property type="term" value="P:carbohydrate metabolic process"/>
    <property type="evidence" value="ECO:0007669"/>
    <property type="project" value="InterPro"/>
</dbReference>
<feature type="binding site" evidence="9">
    <location>
        <position position="241"/>
    </location>
    <ligand>
        <name>Mg(2+)</name>
        <dbReference type="ChEBI" id="CHEBI:18420"/>
    </ligand>
</feature>
<dbReference type="GO" id="GO:0006048">
    <property type="term" value="P:UDP-N-acetylglucosamine biosynthetic process"/>
    <property type="evidence" value="ECO:0007669"/>
    <property type="project" value="TreeGrafter"/>
</dbReference>
<comment type="function">
    <text evidence="9 11">Catalyzes the conversion of glucosamine-6-phosphate to glucosamine-1-phosphate.</text>
</comment>
<evidence type="ECO:0000313" key="17">
    <source>
        <dbReference type="Proteomes" id="UP000318834"/>
    </source>
</evidence>
<dbReference type="PROSITE" id="PS00710">
    <property type="entry name" value="PGM_PMM"/>
    <property type="match status" value="1"/>
</dbReference>
<dbReference type="InterPro" id="IPR006352">
    <property type="entry name" value="GlmM_bact"/>
</dbReference>
<evidence type="ECO:0000256" key="2">
    <source>
        <dbReference type="ARBA" id="ARBA00022553"/>
    </source>
</evidence>
<feature type="domain" description="Alpha-D-phosphohexomutase alpha/beta/alpha" evidence="14">
    <location>
        <begin position="155"/>
        <end position="250"/>
    </location>
</feature>
<evidence type="ECO:0000256" key="10">
    <source>
        <dbReference type="RuleBase" id="RU004326"/>
    </source>
</evidence>
<evidence type="ECO:0000256" key="9">
    <source>
        <dbReference type="HAMAP-Rule" id="MF_01554"/>
    </source>
</evidence>
<evidence type="ECO:0000256" key="3">
    <source>
        <dbReference type="ARBA" id="ARBA00022723"/>
    </source>
</evidence>
<comment type="similarity">
    <text evidence="1 9 10">Belongs to the phosphohexose mutase family.</text>
</comment>
<evidence type="ECO:0000256" key="4">
    <source>
        <dbReference type="ARBA" id="ARBA00022842"/>
    </source>
</evidence>
<evidence type="ECO:0000256" key="6">
    <source>
        <dbReference type="ARBA" id="ARBA00050364"/>
    </source>
</evidence>
<dbReference type="InterPro" id="IPR016066">
    <property type="entry name" value="A-D-PHexomutase_CS"/>
</dbReference>
<dbReference type="Pfam" id="PF02880">
    <property type="entry name" value="PGM_PMM_III"/>
    <property type="match status" value="1"/>
</dbReference>
<feature type="domain" description="Alpha-D-phosphohexomutase alpha/beta/alpha" evidence="15">
    <location>
        <begin position="254"/>
        <end position="364"/>
    </location>
</feature>
<dbReference type="Gene3D" id="3.40.120.10">
    <property type="entry name" value="Alpha-D-Glucose-1,6-Bisphosphate, subunit A, domain 3"/>
    <property type="match status" value="3"/>
</dbReference>
<dbReference type="Gene3D" id="3.30.310.50">
    <property type="entry name" value="Alpha-D-phosphohexomutase, C-terminal domain"/>
    <property type="match status" value="1"/>
</dbReference>
<keyword evidence="4 9" id="KW-0460">Magnesium</keyword>
<comment type="caution">
    <text evidence="16">The sequence shown here is derived from an EMBL/GenBank/DDBJ whole genome shotgun (WGS) entry which is preliminary data.</text>
</comment>
<dbReference type="HAMAP" id="MF_01554_B">
    <property type="entry name" value="GlmM_B"/>
    <property type="match status" value="1"/>
</dbReference>
<comment type="PTM">
    <text evidence="9">Activated by phosphorylation.</text>
</comment>
<evidence type="ECO:0000256" key="1">
    <source>
        <dbReference type="ARBA" id="ARBA00010231"/>
    </source>
</evidence>
<dbReference type="FunFam" id="3.30.310.50:FF:000001">
    <property type="entry name" value="Phosphoglucosamine mutase"/>
    <property type="match status" value="1"/>
</dbReference>
<dbReference type="NCBIfam" id="NF008139">
    <property type="entry name" value="PRK10887.1"/>
    <property type="match status" value="1"/>
</dbReference>
<keyword evidence="3 9" id="KW-0479">Metal-binding</keyword>
<dbReference type="GO" id="GO:0005829">
    <property type="term" value="C:cytosol"/>
    <property type="evidence" value="ECO:0007669"/>
    <property type="project" value="TreeGrafter"/>
</dbReference>
<dbReference type="PANTHER" id="PTHR42946">
    <property type="entry name" value="PHOSPHOHEXOSE MUTASE"/>
    <property type="match status" value="1"/>
</dbReference>
<dbReference type="GO" id="GO:0004615">
    <property type="term" value="F:phosphomannomutase activity"/>
    <property type="evidence" value="ECO:0007669"/>
    <property type="project" value="TreeGrafter"/>
</dbReference>
<dbReference type="NCBIfam" id="TIGR01455">
    <property type="entry name" value="glmM"/>
    <property type="match status" value="1"/>
</dbReference>
<evidence type="ECO:0000256" key="11">
    <source>
        <dbReference type="RuleBase" id="RU004327"/>
    </source>
</evidence>
<evidence type="ECO:0000259" key="15">
    <source>
        <dbReference type="Pfam" id="PF02880"/>
    </source>
</evidence>
<dbReference type="FunFam" id="3.40.120.10:FF:000001">
    <property type="entry name" value="Phosphoglucosamine mutase"/>
    <property type="match status" value="1"/>
</dbReference>